<evidence type="ECO:0000313" key="2">
    <source>
        <dbReference type="Proteomes" id="UP000001511"/>
    </source>
</evidence>
<organism evidence="1 2">
    <name type="scientific">Nostoc azollae (strain 0708)</name>
    <name type="common">Anabaena azollae (strain 0708)</name>
    <dbReference type="NCBI Taxonomy" id="551115"/>
    <lineage>
        <taxon>Bacteria</taxon>
        <taxon>Bacillati</taxon>
        <taxon>Cyanobacteriota</taxon>
        <taxon>Cyanophyceae</taxon>
        <taxon>Nostocales</taxon>
        <taxon>Nostocaceae</taxon>
        <taxon>Trichormus</taxon>
    </lineage>
</organism>
<dbReference type="KEGG" id="naz:Aazo_0792"/>
<sequence length="93" mass="10808">MEIINVYTSRLESQVDNNQQKLFNNKLIVFAEFNNGDEEGHLRLNPIGTMDDLVNQNMELQDGKIMTFYSEHLEVDGIIKHSQEENIWVAIIN</sequence>
<dbReference type="eggNOG" id="ENOG5032YJC">
    <property type="taxonomic scope" value="Bacteria"/>
</dbReference>
<dbReference type="HOGENOM" id="CLU_2396709_0_0_3"/>
<evidence type="ECO:0000313" key="1">
    <source>
        <dbReference type="EMBL" id="ADI63220.1"/>
    </source>
</evidence>
<reference evidence="1 2" key="1">
    <citation type="journal article" date="2010" name="PLoS ONE">
        <title>Genome erosion in a nitrogen-fixing vertically transmitted endosymbiotic multicellular cyanobacterium.</title>
        <authorList>
            <person name="Ran L."/>
            <person name="Larsson J."/>
            <person name="Vigil-Stenman T."/>
            <person name="Nylander J.A."/>
            <person name="Ininbergs K."/>
            <person name="Zheng W.W."/>
            <person name="Lapidus A."/>
            <person name="Lowry S."/>
            <person name="Haselkorn R."/>
            <person name="Bergman B."/>
        </authorList>
    </citation>
    <scope>NUCLEOTIDE SEQUENCE [LARGE SCALE GENOMIC DNA]</scope>
    <source>
        <strain evidence="1 2">0708</strain>
    </source>
</reference>
<dbReference type="Proteomes" id="UP000001511">
    <property type="component" value="Chromosome"/>
</dbReference>
<name>D7E1J3_NOSA0</name>
<keyword evidence="2" id="KW-1185">Reference proteome</keyword>
<dbReference type="RefSeq" id="WP_013190238.1">
    <property type="nucleotide sequence ID" value="NC_014248.1"/>
</dbReference>
<dbReference type="AlphaFoldDB" id="D7E1J3"/>
<protein>
    <submittedName>
        <fullName evidence="1">Uncharacterized protein</fullName>
    </submittedName>
</protein>
<dbReference type="EMBL" id="CP002059">
    <property type="protein sequence ID" value="ADI63220.1"/>
    <property type="molecule type" value="Genomic_DNA"/>
</dbReference>
<proteinExistence type="predicted"/>
<accession>D7E1J3</accession>
<gene>
    <name evidence="1" type="ordered locus">Aazo_0792</name>
</gene>